<feature type="domain" description="Protein kinase" evidence="7">
    <location>
        <begin position="159"/>
        <end position="428"/>
    </location>
</feature>
<dbReference type="GO" id="GO:0004674">
    <property type="term" value="F:protein serine/threonine kinase activity"/>
    <property type="evidence" value="ECO:0007669"/>
    <property type="project" value="UniProtKB-KW"/>
</dbReference>
<keyword evidence="3" id="KW-0547">Nucleotide-binding</keyword>
<evidence type="ECO:0000256" key="5">
    <source>
        <dbReference type="ARBA" id="ARBA00022840"/>
    </source>
</evidence>
<dbReference type="CDD" id="cd05123">
    <property type="entry name" value="STKc_AGC"/>
    <property type="match status" value="1"/>
</dbReference>
<organism evidence="8">
    <name type="scientific">Culex tarsalis</name>
    <name type="common">Encephalitis mosquito</name>
    <dbReference type="NCBI Taxonomy" id="7177"/>
    <lineage>
        <taxon>Eukaryota</taxon>
        <taxon>Metazoa</taxon>
        <taxon>Ecdysozoa</taxon>
        <taxon>Arthropoda</taxon>
        <taxon>Hexapoda</taxon>
        <taxon>Insecta</taxon>
        <taxon>Pterygota</taxon>
        <taxon>Neoptera</taxon>
        <taxon>Endopterygota</taxon>
        <taxon>Diptera</taxon>
        <taxon>Nematocera</taxon>
        <taxon>Culicoidea</taxon>
        <taxon>Culicidae</taxon>
        <taxon>Culicinae</taxon>
        <taxon>Culicini</taxon>
        <taxon>Culex</taxon>
        <taxon>Culex</taxon>
    </lineage>
</organism>
<dbReference type="Gene3D" id="3.30.200.20">
    <property type="entry name" value="Phosphorylase Kinase, domain 1"/>
    <property type="match status" value="1"/>
</dbReference>
<sequence>MGNANSSGSSTIFLQTEVRSENPGQTFSSVQKLPEVAAEAADTNNKKESRSDPRASSRQIRRSASIDGGVFDRLSESFHRISRSLSCTALDPSGHGQQRHRHRANLRNLRPWSRVSRKRWHESTLADEHLLSKTCWPVTKVEALFLPHFVVDSLAESQYTVVEHIANGAFGKVYKVRAVEGERTTADYALKVLSKSEIINSGAIGQLRDEVDIQSICGHHPFLARCVRFWQNKKKVFLLSDYFPNGELFQKFTKFPHELVRLYVAEIALALDFLHQAGIIHRDLKPENVLLDVDFHVRLIDFGFARWLSIGSRTRTICGTLQYMAPEILSGEPYGHAIDWWALGVLACRMFTGEYPSLDYSAFLNKSDQIDKLIEHGARSKKSSSSKKLLPGSVDGLPAEGQDLLKRLLETKPQYRIRSLLQLQRIALYKSYDWDLVRKKKISPRNMIDVESARGTIQQGSLADKSFDEFDS</sequence>
<keyword evidence="4 8" id="KW-0418">Kinase</keyword>
<dbReference type="InterPro" id="IPR011009">
    <property type="entry name" value="Kinase-like_dom_sf"/>
</dbReference>
<evidence type="ECO:0000313" key="8">
    <source>
        <dbReference type="EMBL" id="JAV24539.1"/>
    </source>
</evidence>
<keyword evidence="1" id="KW-0723">Serine/threonine-protein kinase</keyword>
<protein>
    <submittedName>
        <fullName evidence="8">Putative serine/threonine-protein kinase s6kl</fullName>
    </submittedName>
</protein>
<dbReference type="FunFam" id="1.10.510.10:FF:000982">
    <property type="entry name" value="AGC protein kinase"/>
    <property type="match status" value="1"/>
</dbReference>
<dbReference type="EMBL" id="GFDL01010506">
    <property type="protein sequence ID" value="JAV24539.1"/>
    <property type="molecule type" value="Transcribed_RNA"/>
</dbReference>
<accession>A0A1Q3FAI9</accession>
<dbReference type="Pfam" id="PF00069">
    <property type="entry name" value="Pkinase"/>
    <property type="match status" value="1"/>
</dbReference>
<evidence type="ECO:0000259" key="7">
    <source>
        <dbReference type="PROSITE" id="PS50011"/>
    </source>
</evidence>
<evidence type="ECO:0000256" key="4">
    <source>
        <dbReference type="ARBA" id="ARBA00022777"/>
    </source>
</evidence>
<feature type="compositionally biased region" description="Basic and acidic residues" evidence="6">
    <location>
        <begin position="44"/>
        <end position="55"/>
    </location>
</feature>
<keyword evidence="2" id="KW-0808">Transferase</keyword>
<evidence type="ECO:0000256" key="3">
    <source>
        <dbReference type="ARBA" id="ARBA00022741"/>
    </source>
</evidence>
<dbReference type="PROSITE" id="PS00108">
    <property type="entry name" value="PROTEIN_KINASE_ST"/>
    <property type="match status" value="1"/>
</dbReference>
<dbReference type="InterPro" id="IPR000719">
    <property type="entry name" value="Prot_kinase_dom"/>
</dbReference>
<proteinExistence type="predicted"/>
<dbReference type="SMART" id="SM00220">
    <property type="entry name" value="S_TKc"/>
    <property type="match status" value="1"/>
</dbReference>
<keyword evidence="5" id="KW-0067">ATP-binding</keyword>
<dbReference type="Gene3D" id="1.10.510.10">
    <property type="entry name" value="Transferase(Phosphotransferase) domain 1"/>
    <property type="match status" value="1"/>
</dbReference>
<reference evidence="8" key="1">
    <citation type="submission" date="2017-01" db="EMBL/GenBank/DDBJ databases">
        <title>A deep insight into the sialotranscriptome of adult male and female Cluex tarsalis mosquitoes.</title>
        <authorList>
            <person name="Ribeiro J.M."/>
            <person name="Moreira F."/>
            <person name="Bernard K.A."/>
            <person name="Calvo E."/>
        </authorList>
    </citation>
    <scope>NUCLEOTIDE SEQUENCE</scope>
    <source>
        <strain evidence="8">Kern County</strain>
        <tissue evidence="8">Salivary glands</tissue>
    </source>
</reference>
<dbReference type="AlphaFoldDB" id="A0A1Q3FAI9"/>
<dbReference type="InterPro" id="IPR008271">
    <property type="entry name" value="Ser/Thr_kinase_AS"/>
</dbReference>
<evidence type="ECO:0000256" key="2">
    <source>
        <dbReference type="ARBA" id="ARBA00022679"/>
    </source>
</evidence>
<feature type="region of interest" description="Disordered" evidence="6">
    <location>
        <begin position="1"/>
        <end position="62"/>
    </location>
</feature>
<dbReference type="SUPFAM" id="SSF56112">
    <property type="entry name" value="Protein kinase-like (PK-like)"/>
    <property type="match status" value="1"/>
</dbReference>
<dbReference type="PROSITE" id="PS50011">
    <property type="entry name" value="PROTEIN_KINASE_DOM"/>
    <property type="match status" value="1"/>
</dbReference>
<dbReference type="GO" id="GO:0005524">
    <property type="term" value="F:ATP binding"/>
    <property type="evidence" value="ECO:0007669"/>
    <property type="project" value="UniProtKB-KW"/>
</dbReference>
<dbReference type="PANTHER" id="PTHR24351">
    <property type="entry name" value="RIBOSOMAL PROTEIN S6 KINASE"/>
    <property type="match status" value="1"/>
</dbReference>
<feature type="compositionally biased region" description="Polar residues" evidence="6">
    <location>
        <begin position="22"/>
        <end position="31"/>
    </location>
</feature>
<evidence type="ECO:0000256" key="1">
    <source>
        <dbReference type="ARBA" id="ARBA00022527"/>
    </source>
</evidence>
<evidence type="ECO:0000256" key="6">
    <source>
        <dbReference type="SAM" id="MobiDB-lite"/>
    </source>
</evidence>
<dbReference type="InterPro" id="IPR045270">
    <property type="entry name" value="STKc_AGC"/>
</dbReference>
<feature type="compositionally biased region" description="Polar residues" evidence="6">
    <location>
        <begin position="1"/>
        <end position="14"/>
    </location>
</feature>
<name>A0A1Q3FAI9_CULTA</name>